<reference evidence="2 3" key="1">
    <citation type="submission" date="2016-09" db="EMBL/GenBank/DDBJ databases">
        <title>Phylogenomics of Achromobacter.</title>
        <authorList>
            <person name="Jeukens J."/>
            <person name="Freschi L."/>
            <person name="Vincent A.T."/>
            <person name="Emond-Rheault J.-G."/>
            <person name="Kukavica-Ibrulj I."/>
            <person name="Charette S.J."/>
            <person name="Levesque R.C."/>
        </authorList>
    </citation>
    <scope>NUCLEOTIDE SEQUENCE [LARGE SCALE GENOMIC DNA]</scope>
    <source>
        <strain evidence="2 3">AUS488</strain>
    </source>
</reference>
<organism evidence="2 3">
    <name type="scientific">Alcaligenes xylosoxydans xylosoxydans</name>
    <name type="common">Achromobacter xylosoxidans</name>
    <dbReference type="NCBI Taxonomy" id="85698"/>
    <lineage>
        <taxon>Bacteria</taxon>
        <taxon>Pseudomonadati</taxon>
        <taxon>Pseudomonadota</taxon>
        <taxon>Betaproteobacteria</taxon>
        <taxon>Burkholderiales</taxon>
        <taxon>Alcaligenaceae</taxon>
        <taxon>Achromobacter</taxon>
    </lineage>
</organism>
<evidence type="ECO:0000313" key="2">
    <source>
        <dbReference type="EMBL" id="OMG90626.1"/>
    </source>
</evidence>
<proteinExistence type="predicted"/>
<dbReference type="Proteomes" id="UP000187251">
    <property type="component" value="Unassembled WGS sequence"/>
</dbReference>
<dbReference type="EMBL" id="JAPZVI010000012">
    <property type="protein sequence ID" value="MCZ8403076.1"/>
    <property type="molecule type" value="Genomic_DNA"/>
</dbReference>
<dbReference type="GeneID" id="75276072"/>
<name>A0A0D6H7C3_ALCXX</name>
<dbReference type="Proteomes" id="UP001141992">
    <property type="component" value="Unassembled WGS sequence"/>
</dbReference>
<evidence type="ECO:0000313" key="3">
    <source>
        <dbReference type="Proteomes" id="UP000187251"/>
    </source>
</evidence>
<gene>
    <name evidence="2" type="ORF">BIZ92_21525</name>
    <name evidence="1" type="ORF">O9570_16605</name>
</gene>
<dbReference type="EMBL" id="MJMN01000006">
    <property type="protein sequence ID" value="OMG90626.1"/>
    <property type="molecule type" value="Genomic_DNA"/>
</dbReference>
<comment type="caution">
    <text evidence="2">The sequence shown here is derived from an EMBL/GenBank/DDBJ whole genome shotgun (WGS) entry which is preliminary data.</text>
</comment>
<sequence length="77" mass="8936">MPETDWYPGSTLPDRQGYFEVAFDTGETEITRYGILGWEPAEERGRILRWRGLDPKIEAAEIERESAVRNHGDDILR</sequence>
<dbReference type="PATRIC" id="fig|85698.15.peg.5159"/>
<accession>A0A0M7FD29</accession>
<dbReference type="AlphaFoldDB" id="A0A0D6H7C3"/>
<dbReference type="KEGG" id="axx:ERS451415_02100"/>
<reference evidence="1" key="2">
    <citation type="submission" date="2022-12" db="EMBL/GenBank/DDBJ databases">
        <authorList>
            <person name="Voronina O.L."/>
            <person name="Kunda M.S."/>
            <person name="Ryzhova N."/>
            <person name="Aksenova E.I."/>
        </authorList>
    </citation>
    <scope>NUCLEOTIDE SEQUENCE</scope>
    <source>
        <strain evidence="1">SCCH136:Ach223948</strain>
    </source>
</reference>
<protein>
    <submittedName>
        <fullName evidence="2">Uncharacterized protein</fullName>
    </submittedName>
</protein>
<evidence type="ECO:0000313" key="1">
    <source>
        <dbReference type="EMBL" id="MCZ8403076.1"/>
    </source>
</evidence>
<dbReference type="OrthoDB" id="8657768at2"/>
<accession>A0A0D6H7C3</accession>
<dbReference type="RefSeq" id="WP_020927062.1">
    <property type="nucleotide sequence ID" value="NZ_AP028040.1"/>
</dbReference>